<proteinExistence type="predicted"/>
<evidence type="ECO:0000313" key="3">
    <source>
        <dbReference type="EMBL" id="KAF1838133.1"/>
    </source>
</evidence>
<dbReference type="OrthoDB" id="5986190at2759"/>
<organism evidence="3 4">
    <name type="scientific">Decorospora gaudefroyi</name>
    <dbReference type="NCBI Taxonomy" id="184978"/>
    <lineage>
        <taxon>Eukaryota</taxon>
        <taxon>Fungi</taxon>
        <taxon>Dikarya</taxon>
        <taxon>Ascomycota</taxon>
        <taxon>Pezizomycotina</taxon>
        <taxon>Dothideomycetes</taxon>
        <taxon>Pleosporomycetidae</taxon>
        <taxon>Pleosporales</taxon>
        <taxon>Pleosporineae</taxon>
        <taxon>Pleosporaceae</taxon>
        <taxon>Decorospora</taxon>
    </lineage>
</organism>
<dbReference type="PANTHER" id="PTHR38788:SF3">
    <property type="entry name" value="CLR5 DOMAIN-CONTAINING PROTEIN"/>
    <property type="match status" value="1"/>
</dbReference>
<sequence>MTPCRQPIQDTTTAPSHPFAGLSMDPPAIPRRKKAPTLRESDWEPYKARIIELHITQKRPLPEVRLLIEKEYGFTAEIRQYRSRVSQWKLDKNIKPDEMKAIVRRRQQRTLLEPEKPGLKFRVRSQVVEPLKIERWMKRHDVRESMPYALSPAACK</sequence>
<dbReference type="AlphaFoldDB" id="A0A6A5KWV6"/>
<dbReference type="PANTHER" id="PTHR38788">
    <property type="entry name" value="CLR5 DOMAIN-CONTAINING PROTEIN"/>
    <property type="match status" value="1"/>
</dbReference>
<gene>
    <name evidence="3" type="ORF">BDW02DRAFT_489931</name>
</gene>
<evidence type="ECO:0000256" key="1">
    <source>
        <dbReference type="SAM" id="MobiDB-lite"/>
    </source>
</evidence>
<evidence type="ECO:0000313" key="4">
    <source>
        <dbReference type="Proteomes" id="UP000800040"/>
    </source>
</evidence>
<keyword evidence="4" id="KW-1185">Reference proteome</keyword>
<reference evidence="3" key="1">
    <citation type="submission" date="2020-01" db="EMBL/GenBank/DDBJ databases">
        <authorList>
            <consortium name="DOE Joint Genome Institute"/>
            <person name="Haridas S."/>
            <person name="Albert R."/>
            <person name="Binder M."/>
            <person name="Bloem J."/>
            <person name="Labutti K."/>
            <person name="Salamov A."/>
            <person name="Andreopoulos B."/>
            <person name="Baker S.E."/>
            <person name="Barry K."/>
            <person name="Bills G."/>
            <person name="Bluhm B.H."/>
            <person name="Cannon C."/>
            <person name="Castanera R."/>
            <person name="Culley D.E."/>
            <person name="Daum C."/>
            <person name="Ezra D."/>
            <person name="Gonzalez J.B."/>
            <person name="Henrissat B."/>
            <person name="Kuo A."/>
            <person name="Liang C."/>
            <person name="Lipzen A."/>
            <person name="Lutzoni F."/>
            <person name="Magnuson J."/>
            <person name="Mondo S."/>
            <person name="Nolan M."/>
            <person name="Ohm R."/>
            <person name="Pangilinan J."/>
            <person name="Park H.-J."/>
            <person name="Ramirez L."/>
            <person name="Alfaro M."/>
            <person name="Sun H."/>
            <person name="Tritt A."/>
            <person name="Yoshinaga Y."/>
            <person name="Zwiers L.-H."/>
            <person name="Turgeon B.G."/>
            <person name="Goodwin S.B."/>
            <person name="Spatafora J.W."/>
            <person name="Crous P.W."/>
            <person name="Grigoriev I.V."/>
        </authorList>
    </citation>
    <scope>NUCLEOTIDE SEQUENCE</scope>
    <source>
        <strain evidence="3">P77</strain>
    </source>
</reference>
<dbReference type="Pfam" id="PF14420">
    <property type="entry name" value="Clr5"/>
    <property type="match status" value="1"/>
</dbReference>
<feature type="region of interest" description="Disordered" evidence="1">
    <location>
        <begin position="1"/>
        <end position="40"/>
    </location>
</feature>
<evidence type="ECO:0000259" key="2">
    <source>
        <dbReference type="Pfam" id="PF14420"/>
    </source>
</evidence>
<feature type="domain" description="Clr5" evidence="2">
    <location>
        <begin position="40"/>
        <end position="92"/>
    </location>
</feature>
<dbReference type="InterPro" id="IPR025676">
    <property type="entry name" value="Clr5_dom"/>
</dbReference>
<dbReference type="EMBL" id="ML975255">
    <property type="protein sequence ID" value="KAF1838133.1"/>
    <property type="molecule type" value="Genomic_DNA"/>
</dbReference>
<dbReference type="Proteomes" id="UP000800040">
    <property type="component" value="Unassembled WGS sequence"/>
</dbReference>
<accession>A0A6A5KWV6</accession>
<name>A0A6A5KWV6_9PLEO</name>
<protein>
    <recommendedName>
        <fullName evidence="2">Clr5 domain-containing protein</fullName>
    </recommendedName>
</protein>